<accession>A0ABV4YU02</accession>
<dbReference type="PANTHER" id="PTHR43649:SF17">
    <property type="entry name" value="ABC TRANSPORTER SOLUTE BINDING PROTEIN-SUGAR TRANSPORT"/>
    <property type="match status" value="1"/>
</dbReference>
<name>A0ABV4YU02_9BACI</name>
<dbReference type="SUPFAM" id="SSF53850">
    <property type="entry name" value="Periplasmic binding protein-like II"/>
    <property type="match status" value="1"/>
</dbReference>
<evidence type="ECO:0000256" key="1">
    <source>
        <dbReference type="SAM" id="SignalP"/>
    </source>
</evidence>
<keyword evidence="4" id="KW-1185">Reference proteome</keyword>
<dbReference type="Gene3D" id="3.40.190.10">
    <property type="entry name" value="Periplasmic binding protein-like II"/>
    <property type="match status" value="2"/>
</dbReference>
<proteinExistence type="predicted"/>
<comment type="caution">
    <text evidence="3">The sequence shown here is derived from an EMBL/GenBank/DDBJ whole genome shotgun (WGS) entry which is preliminary data.</text>
</comment>
<reference evidence="3 4" key="1">
    <citation type="submission" date="2024-05" db="EMBL/GenBank/DDBJ databases">
        <authorList>
            <person name="Venkateswaran K."/>
        </authorList>
    </citation>
    <scope>NUCLEOTIDE SEQUENCE [LARGE SCALE GENOMIC DNA]</scope>
    <source>
        <strain evidence="3 4">179-C4-2-HS</strain>
    </source>
</reference>
<dbReference type="EMBL" id="JAROBZ020000001">
    <property type="protein sequence ID" value="MFB3168314.1"/>
    <property type="molecule type" value="Genomic_DNA"/>
</dbReference>
<dbReference type="PROSITE" id="PS51257">
    <property type="entry name" value="PROKAR_LIPOPROTEIN"/>
    <property type="match status" value="1"/>
</dbReference>
<dbReference type="InterPro" id="IPR050490">
    <property type="entry name" value="Bact_solute-bd_prot1"/>
</dbReference>
<dbReference type="RefSeq" id="WP_306073112.1">
    <property type="nucleotide sequence ID" value="NZ_JAROBZ020000001.1"/>
</dbReference>
<gene>
    <name evidence="3" type="ORF">P5G62_014445</name>
</gene>
<keyword evidence="1" id="KW-0732">Signal</keyword>
<dbReference type="InterPro" id="IPR022627">
    <property type="entry name" value="DUF3502"/>
</dbReference>
<dbReference type="PANTHER" id="PTHR43649">
    <property type="entry name" value="ARABINOSE-BINDING PROTEIN-RELATED"/>
    <property type="match status" value="1"/>
</dbReference>
<evidence type="ECO:0000313" key="3">
    <source>
        <dbReference type="EMBL" id="MFB3168314.1"/>
    </source>
</evidence>
<dbReference type="Proteomes" id="UP001241748">
    <property type="component" value="Unassembled WGS sequence"/>
</dbReference>
<evidence type="ECO:0000259" key="2">
    <source>
        <dbReference type="Pfam" id="PF12010"/>
    </source>
</evidence>
<feature type="domain" description="DUF3502" evidence="2">
    <location>
        <begin position="434"/>
        <end position="501"/>
    </location>
</feature>
<sequence>MKKNYTLLSIVFSIFILLAACSNTTTNSEENNNSQSDSKTVELTMAFLAFGPPPKDLELVQNEINKLTKEKINATVKLLPINASQYTQQTNLMLSSKEKLDLLITGNIPGFLDYSGQSVRGQLLPLDELIEKHGKGIADALGTQFIGASKIDGITYGIPTVRDLAGDRSLIMRKDLVDKYNIDITTIKSLEDVEAVLKTIKENEPSVSPLMPGQVGAATVVDGVYLPEGDPLGDNFGVLLDSSKLKVSNYYESDEYSEFLKTARKWYKAGYILPGAATNKESAESLMKANKIFAFIASSKPGIEGQVSKNVGAEVVSVPLTPISTNTQKVTGFMWAVPQFAENPQKSVELLNLLYSDKDLVNLIDWGIEGKHYVKTDTGVIDYPEGLDANKTGYALNSGFQFGNQFLSHIWNGDSPDLWKEIDSFNKNAKASKALGFLFDSSPVKTEVAAVSNVINQFKGSLENGMVDPEAELPKFQEKLKAAGIEKIIEEKQKQLDKWAKEK</sequence>
<feature type="signal peptide" evidence="1">
    <location>
        <begin position="1"/>
        <end position="19"/>
    </location>
</feature>
<organism evidence="3 4">
    <name type="scientific">Neobacillus driksii</name>
    <dbReference type="NCBI Taxonomy" id="3035913"/>
    <lineage>
        <taxon>Bacteria</taxon>
        <taxon>Bacillati</taxon>
        <taxon>Bacillota</taxon>
        <taxon>Bacilli</taxon>
        <taxon>Bacillales</taxon>
        <taxon>Bacillaceae</taxon>
        <taxon>Neobacillus</taxon>
    </lineage>
</organism>
<evidence type="ECO:0000313" key="4">
    <source>
        <dbReference type="Proteomes" id="UP001241748"/>
    </source>
</evidence>
<protein>
    <submittedName>
        <fullName evidence="3">ABC transporter substrate-binding protein</fullName>
    </submittedName>
</protein>
<feature type="chain" id="PRO_5046908829" evidence="1">
    <location>
        <begin position="20"/>
        <end position="503"/>
    </location>
</feature>
<dbReference type="Pfam" id="PF12010">
    <property type="entry name" value="DUF3502"/>
    <property type="match status" value="1"/>
</dbReference>